<evidence type="ECO:0000313" key="1">
    <source>
        <dbReference type="EMBL" id="RXH55366.1"/>
    </source>
</evidence>
<comment type="caution">
    <text evidence="1">The sequence shown here is derived from an EMBL/GenBank/DDBJ whole genome shotgun (WGS) entry which is preliminary data.</text>
</comment>
<reference evidence="1 2" key="1">
    <citation type="submission" date="2018-11" db="EMBL/GenBank/DDBJ databases">
        <authorList>
            <person name="Mardanov A.V."/>
            <person name="Ravin N.V."/>
            <person name="Dedysh S.N."/>
        </authorList>
    </citation>
    <scope>NUCLEOTIDE SEQUENCE [LARGE SCALE GENOMIC DNA]</scope>
    <source>
        <strain evidence="1 2">AF10</strain>
    </source>
</reference>
<sequence length="191" mass="21054">MQPPVIYRHFNDKEGLLDALAEHGFALYLPQKQQETKHDPVQALRSGWDQHVQFGLKYPELYLLMYARIGRGPSPAAELSFKALHRHIASVAAAGRLRIPVDRAVALLHSAAMGIVVSLLQSQPRERDLTLSSMARDNALSMIAITEPTPLRKSALSAAASAIQAAVRVEDGFSTSEIALLKEWLKRLAVK</sequence>
<protein>
    <submittedName>
        <fullName evidence="1">Transcriptional regulator, TetR family</fullName>
    </submittedName>
</protein>
<accession>A0A4Q0T1Q3</accession>
<organism evidence="1 2">
    <name type="scientific">Granulicella sibirica</name>
    <dbReference type="NCBI Taxonomy" id="2479048"/>
    <lineage>
        <taxon>Bacteria</taxon>
        <taxon>Pseudomonadati</taxon>
        <taxon>Acidobacteriota</taxon>
        <taxon>Terriglobia</taxon>
        <taxon>Terriglobales</taxon>
        <taxon>Acidobacteriaceae</taxon>
        <taxon>Granulicella</taxon>
    </lineage>
</organism>
<keyword evidence="2" id="KW-1185">Reference proteome</keyword>
<dbReference type="EMBL" id="RDSM01000003">
    <property type="protein sequence ID" value="RXH55366.1"/>
    <property type="molecule type" value="Genomic_DNA"/>
</dbReference>
<dbReference type="SUPFAM" id="SSF48498">
    <property type="entry name" value="Tetracyclin repressor-like, C-terminal domain"/>
    <property type="match status" value="1"/>
</dbReference>
<reference evidence="2" key="2">
    <citation type="submission" date="2019-02" db="EMBL/GenBank/DDBJ databases">
        <title>Granulicella sibirica sp. nov., a psychrotolerant acidobacterium isolated from an organic soil layer in forested tundra, West Siberia.</title>
        <authorList>
            <person name="Oshkin I.Y."/>
            <person name="Kulichevskaya I.S."/>
            <person name="Rijpstra W.I.C."/>
            <person name="Sinninghe Damste J.S."/>
            <person name="Rakitin A.L."/>
            <person name="Ravin N.V."/>
            <person name="Dedysh S.N."/>
        </authorList>
    </citation>
    <scope>NUCLEOTIDE SEQUENCE [LARGE SCALE GENOMIC DNA]</scope>
    <source>
        <strain evidence="2">AF10</strain>
    </source>
</reference>
<dbReference type="Gene3D" id="1.10.357.10">
    <property type="entry name" value="Tetracycline Repressor, domain 2"/>
    <property type="match status" value="1"/>
</dbReference>
<dbReference type="InterPro" id="IPR036271">
    <property type="entry name" value="Tet_transcr_reg_TetR-rel_C_sf"/>
</dbReference>
<dbReference type="AlphaFoldDB" id="A0A4Q0T1Q3"/>
<proteinExistence type="predicted"/>
<evidence type="ECO:0000313" key="2">
    <source>
        <dbReference type="Proteomes" id="UP000289437"/>
    </source>
</evidence>
<name>A0A4Q0T1Q3_9BACT</name>
<dbReference type="Proteomes" id="UP000289437">
    <property type="component" value="Unassembled WGS sequence"/>
</dbReference>
<gene>
    <name evidence="1" type="ORF">GRAN_4470</name>
</gene>